<dbReference type="PANTHER" id="PTHR30502:SF0">
    <property type="entry name" value="PHOSPHOENOLPYRUVATE CARBOXYLASE FAMILY PROTEIN"/>
    <property type="match status" value="1"/>
</dbReference>
<dbReference type="GO" id="GO:0005737">
    <property type="term" value="C:cytoplasm"/>
    <property type="evidence" value="ECO:0007669"/>
    <property type="project" value="TreeGrafter"/>
</dbReference>
<dbReference type="Gene3D" id="3.20.20.60">
    <property type="entry name" value="Phosphoenolpyruvate-binding domains"/>
    <property type="match status" value="1"/>
</dbReference>
<keyword evidence="2" id="KW-0479">Metal-binding</keyword>
<dbReference type="InterPro" id="IPR015813">
    <property type="entry name" value="Pyrv/PenolPyrv_kinase-like_dom"/>
</dbReference>
<dbReference type="InterPro" id="IPR005000">
    <property type="entry name" value="Aldolase/citrate-lyase_domain"/>
</dbReference>
<feature type="domain" description="HpcH/HpaI aldolase/citrate lyase" evidence="4">
    <location>
        <begin position="21"/>
        <end position="235"/>
    </location>
</feature>
<dbReference type="EC" id="4.1.2.20" evidence="5"/>
<evidence type="ECO:0000313" key="5">
    <source>
        <dbReference type="EMBL" id="SPZ39469.1"/>
    </source>
</evidence>
<dbReference type="AlphaFoldDB" id="A0AB38FD83"/>
<dbReference type="Proteomes" id="UP000251211">
    <property type="component" value="Unassembled WGS sequence"/>
</dbReference>
<reference evidence="5 6" key="1">
    <citation type="submission" date="2018-06" db="EMBL/GenBank/DDBJ databases">
        <authorList>
            <consortium name="Pathogen Informatics"/>
            <person name="Doyle S."/>
        </authorList>
    </citation>
    <scope>NUCLEOTIDE SEQUENCE [LARGE SCALE GENOMIC DNA]</scope>
    <source>
        <strain evidence="5 6">NCTC13229</strain>
    </source>
</reference>
<dbReference type="GO" id="GO:0008672">
    <property type="term" value="F:2-dehydro-3-deoxyglucarate aldolase activity"/>
    <property type="evidence" value="ECO:0007669"/>
    <property type="project" value="UniProtKB-EC"/>
</dbReference>
<dbReference type="RefSeq" id="WP_160118509.1">
    <property type="nucleotide sequence ID" value="NZ_QTTP01000001.1"/>
</dbReference>
<dbReference type="GO" id="GO:0046872">
    <property type="term" value="F:metal ion binding"/>
    <property type="evidence" value="ECO:0007669"/>
    <property type="project" value="UniProtKB-KW"/>
</dbReference>
<name>A0AB38FD83_RHOWR</name>
<evidence type="ECO:0000256" key="3">
    <source>
        <dbReference type="ARBA" id="ARBA00023239"/>
    </source>
</evidence>
<dbReference type="SUPFAM" id="SSF51621">
    <property type="entry name" value="Phosphoenolpyruvate/pyruvate domain"/>
    <property type="match status" value="1"/>
</dbReference>
<keyword evidence="3 5" id="KW-0456">Lyase</keyword>
<organism evidence="5 6">
    <name type="scientific">Rhodococcus wratislaviensis</name>
    <name type="common">Tsukamurella wratislaviensis</name>
    <dbReference type="NCBI Taxonomy" id="44752"/>
    <lineage>
        <taxon>Bacteria</taxon>
        <taxon>Bacillati</taxon>
        <taxon>Actinomycetota</taxon>
        <taxon>Actinomycetes</taxon>
        <taxon>Mycobacteriales</taxon>
        <taxon>Nocardiaceae</taxon>
        <taxon>Rhodococcus</taxon>
    </lineage>
</organism>
<accession>A0AB38FD83</accession>
<dbReference type="PANTHER" id="PTHR30502">
    <property type="entry name" value="2-KETO-3-DEOXY-L-RHAMNONATE ALDOLASE"/>
    <property type="match status" value="1"/>
</dbReference>
<evidence type="ECO:0000256" key="1">
    <source>
        <dbReference type="ARBA" id="ARBA00005568"/>
    </source>
</evidence>
<protein>
    <submittedName>
        <fullName evidence="5">2,4-dihydroxyhept-2-ene-1,7-dioic acid aldolase</fullName>
        <ecNumber evidence="5">4.1.2.-</ecNumber>
        <ecNumber evidence="5">4.1.2.20</ecNumber>
    </submittedName>
</protein>
<dbReference type="InterPro" id="IPR040442">
    <property type="entry name" value="Pyrv_kinase-like_dom_sf"/>
</dbReference>
<evidence type="ECO:0000259" key="4">
    <source>
        <dbReference type="Pfam" id="PF03328"/>
    </source>
</evidence>
<dbReference type="EMBL" id="UAUI01000011">
    <property type="protein sequence ID" value="SPZ39469.1"/>
    <property type="molecule type" value="Genomic_DNA"/>
</dbReference>
<comment type="caution">
    <text evidence="5">The sequence shown here is derived from an EMBL/GenBank/DDBJ whole genome shotgun (WGS) entry which is preliminary data.</text>
</comment>
<gene>
    <name evidence="5" type="primary">hpaI_1</name>
    <name evidence="5" type="ORF">NCTC13229_02948</name>
</gene>
<dbReference type="InterPro" id="IPR050251">
    <property type="entry name" value="HpcH-HpaI_aldolase"/>
</dbReference>
<dbReference type="EC" id="4.1.2.-" evidence="5"/>
<proteinExistence type="inferred from homology"/>
<comment type="similarity">
    <text evidence="1">Belongs to the HpcH/HpaI aldolase family.</text>
</comment>
<evidence type="ECO:0000313" key="6">
    <source>
        <dbReference type="Proteomes" id="UP000251211"/>
    </source>
</evidence>
<dbReference type="Pfam" id="PF03328">
    <property type="entry name" value="HpcH_HpaI"/>
    <property type="match status" value="1"/>
</dbReference>
<sequence>MTKPSLKERLHTQPLSLGMQSFSANPGIVEILGLTGFDWVSLDMEHSPTSFETVEHLARAAKAAGTSALVRVAENDPIQIMKALDRGVDGVIVPHIKSAADLEAAVAATRYSPDGIRGACTSVRSSGYGTEPWDSYLERVASETVVVALVEDEEAITSFDELLKVDGVDAFWLGTRDLAQAMGIPGSDLHNPLFTKMAKDLCARAKDQGKLMMATVGPLLTIEYAQFIHSLGFTCISYGTDLKNFGRFAQSVVTGLRGE</sequence>
<evidence type="ECO:0000256" key="2">
    <source>
        <dbReference type="ARBA" id="ARBA00022723"/>
    </source>
</evidence>